<feature type="region of interest" description="Disordered" evidence="1">
    <location>
        <begin position="294"/>
        <end position="410"/>
    </location>
</feature>
<proteinExistence type="predicted"/>
<dbReference type="InParanoid" id="F2U6A2"/>
<accession>F2U6A2</accession>
<dbReference type="GO" id="GO:0006357">
    <property type="term" value="P:regulation of transcription by RNA polymerase II"/>
    <property type="evidence" value="ECO:0007669"/>
    <property type="project" value="TreeGrafter"/>
</dbReference>
<keyword evidence="4" id="KW-1185">Reference proteome</keyword>
<feature type="compositionally biased region" description="Low complexity" evidence="1">
    <location>
        <begin position="1243"/>
        <end position="1259"/>
    </location>
</feature>
<name>F2U6A2_SALR5</name>
<feature type="compositionally biased region" description="Acidic residues" evidence="1">
    <location>
        <begin position="376"/>
        <end position="386"/>
    </location>
</feature>
<feature type="compositionally biased region" description="Low complexity" evidence="1">
    <location>
        <begin position="664"/>
        <end position="701"/>
    </location>
</feature>
<feature type="compositionally biased region" description="Low complexity" evidence="1">
    <location>
        <begin position="1131"/>
        <end position="1144"/>
    </location>
</feature>
<dbReference type="PANTHER" id="PTHR13526">
    <property type="entry name" value="TRANSCRIPTION FACTOR SPT20 HOMOLOG"/>
    <property type="match status" value="1"/>
</dbReference>
<dbReference type="EMBL" id="GL832962">
    <property type="protein sequence ID" value="EGD83044.1"/>
    <property type="molecule type" value="Genomic_DNA"/>
</dbReference>
<feature type="compositionally biased region" description="Low complexity" evidence="1">
    <location>
        <begin position="1268"/>
        <end position="1289"/>
    </location>
</feature>
<dbReference type="GeneID" id="16075989"/>
<feature type="region of interest" description="Disordered" evidence="1">
    <location>
        <begin position="947"/>
        <end position="982"/>
    </location>
</feature>
<feature type="compositionally biased region" description="Low complexity" evidence="1">
    <location>
        <begin position="340"/>
        <end position="367"/>
    </location>
</feature>
<feature type="compositionally biased region" description="Low complexity" evidence="1">
    <location>
        <begin position="847"/>
        <end position="858"/>
    </location>
</feature>
<feature type="region of interest" description="Disordered" evidence="1">
    <location>
        <begin position="787"/>
        <end position="884"/>
    </location>
</feature>
<dbReference type="RefSeq" id="XP_004995408.1">
    <property type="nucleotide sequence ID" value="XM_004995351.1"/>
</dbReference>
<sequence length="1396" mass="143753">MRQGESNKPTVAGRSVVANMLRSLKEVERELSPGFLLFLHDDGWAFSAVATFSEEDALPALLPFDRASRLLFKDIDAGRLSHMLRDIVGQSQCPIVDGCVMVEVRDYRVAFLDYSQIDTSGDILPSIRRHVLRPTTEVMLADILEMHRAANPDAAPPSNDTVIALERALLQHMKPEVELKPSTSVFRAKAAQYYDQNMYSIFGKSRLRFSRKILRAHLLAAKQAGGKGAAADKHQPIVDFLRKHRPATIGHMAKRALARARVSEVHVPHISLRTGSAELGPGGGQQQHILPDALSTSEDHSSKQSPPPSSSSFLSDLLSRSSSPPPTGEASASTALHPHTSTPNSRPTTTTTTATTTTAKRTSDNSTAPAANGSGDDGEQVSDTEESEKRAQSPDVEDSTSGAAAKDGSVYTGQDDADVVAYPGNFLRYRLLLPPDVPVSPPNSTKHGASEHRTLVGGDDDDSEDDGDNDGDDVNDDDGDDGDGQYDSILGGRRLRLYPQRSDSGHFPDPAPVPKAHASYERIMASAPGCVRSIRLKPPQESPHVPVPSARHQLLELKPSAEGWTICNRQWSDLPFSKDKCTVIATWREAILHLTSLQQWLTTNFGFIVVEDQQARYTSHCVVPIPTTTVPPVPERQCSLGPRPSSPYSSTAGPFRSLPPPSAPHAGTTAHPQATATATTTATTTTSAPGTGPGASATTGATAGGKTGAMMTTMATTHARTAAPLSATAPPPTRVVTARGAPVMASTATTASSQQPLQQQQQATYHPQGGATGAYATTTTTAAPTMAANASAAPGRAPSSSTATSATPAMTGTTTSASYTYQAQQRGPSQQYTRTAPSPYHPRPQQTTTAGANTRTSTPMGAPTPYSRPPPAGPVYAQPTPATPMAARSSTAVAASTTTTISAPTGSTPAPASGHCGVPTCTMCVPAQQPRYAVPTATHPPPTTMASVPTASAASSVPTTPAPGIAPQTSQPAPAPAAATATATSAKRRASVAHAYAVVGSAGDNVHLAKRRAYSTSNVAQSDNPYYQAANNTPRTFEVPAGGMYHVVPINAKTVISGPPAAYAYATATRTAAPAPAAANANSNSTGSMRVAGVPAGGMVVQTMPPMQQGTGGVLSMAPSTMASRQPVPTPQATTAAPTAGTATSNVAHVSAPPGHQQQQQGPTAMAAASMTNGARAPLPTSSQATVVTAATAPRASTPAATAHHVSGSSVAPAASVKRAAPRRATPITTTTSIATMMLMKTAMPPMSSSSSSAASSMPTRQAGLGTQQQQQQQPPPQQQQQQQQPNRVVTTAAPIPTTAAGTTAATAAATTTAPSASVVPAAPTSSTAGGPTTAVTTHAPTPATTTAAHPTKQPSTSGTTTTTTTTTTTSETAAATAGSTPAPASSSQQQSQQQP</sequence>
<feature type="region of interest" description="Disordered" evidence="1">
    <location>
        <begin position="438"/>
        <end position="493"/>
    </location>
</feature>
<dbReference type="PANTHER" id="PTHR13526:SF8">
    <property type="entry name" value="TRANSCRIPTION FACTOR SPT20 HOMOLOG"/>
    <property type="match status" value="1"/>
</dbReference>
<feature type="region of interest" description="Disordered" evidence="1">
    <location>
        <begin position="1105"/>
        <end position="1289"/>
    </location>
</feature>
<evidence type="ECO:0000259" key="2">
    <source>
        <dbReference type="Pfam" id="PF12090"/>
    </source>
</evidence>
<feature type="compositionally biased region" description="Low complexity" evidence="1">
    <location>
        <begin position="1152"/>
        <end position="1169"/>
    </location>
</feature>
<organism evidence="4">
    <name type="scientific">Salpingoeca rosetta (strain ATCC 50818 / BSB-021)</name>
    <dbReference type="NCBI Taxonomy" id="946362"/>
    <lineage>
        <taxon>Eukaryota</taxon>
        <taxon>Choanoflagellata</taxon>
        <taxon>Craspedida</taxon>
        <taxon>Salpingoecidae</taxon>
        <taxon>Salpingoeca</taxon>
    </lineage>
</organism>
<dbReference type="Pfam" id="PF12090">
    <property type="entry name" value="Spt20_SEP"/>
    <property type="match status" value="1"/>
</dbReference>
<dbReference type="InterPro" id="IPR046468">
    <property type="entry name" value="Spt20-like_SEP"/>
</dbReference>
<feature type="region of interest" description="Disordered" evidence="1">
    <location>
        <begin position="743"/>
        <end position="772"/>
    </location>
</feature>
<feature type="region of interest" description="Disordered" evidence="1">
    <location>
        <begin position="624"/>
        <end position="707"/>
    </location>
</feature>
<feature type="compositionally biased region" description="Acidic residues" evidence="1">
    <location>
        <begin position="458"/>
        <end position="484"/>
    </location>
</feature>
<feature type="compositionally biased region" description="Low complexity" evidence="1">
    <location>
        <begin position="1180"/>
        <end position="1236"/>
    </location>
</feature>
<dbReference type="GO" id="GO:0000124">
    <property type="term" value="C:SAGA complex"/>
    <property type="evidence" value="ECO:0007669"/>
    <property type="project" value="InterPro"/>
</dbReference>
<dbReference type="Proteomes" id="UP000007799">
    <property type="component" value="Unassembled WGS sequence"/>
</dbReference>
<evidence type="ECO:0000313" key="3">
    <source>
        <dbReference type="EMBL" id="EGD83044.1"/>
    </source>
</evidence>
<feature type="compositionally biased region" description="Polar residues" evidence="1">
    <location>
        <begin position="819"/>
        <end position="836"/>
    </location>
</feature>
<reference evidence="3" key="1">
    <citation type="submission" date="2009-08" db="EMBL/GenBank/DDBJ databases">
        <title>Annotation of Salpingoeca rosetta.</title>
        <authorList>
            <consortium name="The Broad Institute Genome Sequencing Platform"/>
            <person name="Russ C."/>
            <person name="Cuomo C."/>
            <person name="Burger G."/>
            <person name="Gray M.W."/>
            <person name="Holland P.W.H."/>
            <person name="King N."/>
            <person name="Lang F.B.F."/>
            <person name="Roger A.J."/>
            <person name="Ruiz-Trillo I."/>
            <person name="Young S.K."/>
            <person name="Zeng Q."/>
            <person name="Gargeya S."/>
            <person name="Alvarado L."/>
            <person name="Berlin A."/>
            <person name="Chapman S.B."/>
            <person name="Chen Z."/>
            <person name="Freedman E."/>
            <person name="Gellesch M."/>
            <person name="Goldberg J."/>
            <person name="Griggs A."/>
            <person name="Gujja S."/>
            <person name="Heilman E."/>
            <person name="Heiman D."/>
            <person name="Howarth C."/>
            <person name="Mehta T."/>
            <person name="Neiman D."/>
            <person name="Pearson M."/>
            <person name="Roberts A."/>
            <person name="Saif S."/>
            <person name="Shea T."/>
            <person name="Shenoy N."/>
            <person name="Sisk P."/>
            <person name="Stolte C."/>
            <person name="Sykes S."/>
            <person name="White J."/>
            <person name="Yandava C."/>
            <person name="Haas B."/>
            <person name="Nusbaum C."/>
            <person name="Birren B."/>
        </authorList>
    </citation>
    <scope>NUCLEOTIDE SEQUENCE [LARGE SCALE GENOMIC DNA]</scope>
    <source>
        <strain evidence="3">ATCC 50818</strain>
    </source>
</reference>
<protein>
    <recommendedName>
        <fullName evidence="2">Spt20-like SEP domain-containing protein</fullName>
    </recommendedName>
</protein>
<dbReference type="OrthoDB" id="1932706at2759"/>
<feature type="region of interest" description="Disordered" evidence="1">
    <location>
        <begin position="1312"/>
        <end position="1396"/>
    </location>
</feature>
<feature type="compositionally biased region" description="Low complexity" evidence="1">
    <location>
        <begin position="745"/>
        <end position="764"/>
    </location>
</feature>
<dbReference type="InterPro" id="IPR021950">
    <property type="entry name" value="Spt20"/>
</dbReference>
<evidence type="ECO:0000313" key="4">
    <source>
        <dbReference type="Proteomes" id="UP000007799"/>
    </source>
</evidence>
<evidence type="ECO:0000256" key="1">
    <source>
        <dbReference type="SAM" id="MobiDB-lite"/>
    </source>
</evidence>
<gene>
    <name evidence="3" type="ORF">PTSG_12058</name>
</gene>
<dbReference type="GO" id="GO:0003712">
    <property type="term" value="F:transcription coregulator activity"/>
    <property type="evidence" value="ECO:0007669"/>
    <property type="project" value="InterPro"/>
</dbReference>
<feature type="compositionally biased region" description="Low complexity" evidence="1">
    <location>
        <begin position="310"/>
        <end position="322"/>
    </location>
</feature>
<feature type="domain" description="Spt20-like SEP" evidence="2">
    <location>
        <begin position="33"/>
        <end position="189"/>
    </location>
</feature>
<feature type="compositionally biased region" description="Low complexity" evidence="1">
    <location>
        <begin position="787"/>
        <end position="818"/>
    </location>
</feature>